<dbReference type="STRING" id="1120995.SAMN02745245_01824"/>
<keyword evidence="1" id="KW-1133">Transmembrane helix</keyword>
<proteinExistence type="predicted"/>
<name>A0A1M5UP89_9FIRM</name>
<evidence type="ECO:0000256" key="1">
    <source>
        <dbReference type="SAM" id="Phobius"/>
    </source>
</evidence>
<protein>
    <recommendedName>
        <fullName evidence="4">Virus attachment protein p12 family protein</fullName>
    </recommendedName>
</protein>
<accession>A0A1M5UP89</accession>
<evidence type="ECO:0000313" key="2">
    <source>
        <dbReference type="EMBL" id="SHH64797.1"/>
    </source>
</evidence>
<evidence type="ECO:0008006" key="4">
    <source>
        <dbReference type="Google" id="ProtNLM"/>
    </source>
</evidence>
<keyword evidence="1" id="KW-0472">Membrane</keyword>
<dbReference type="Proteomes" id="UP000184032">
    <property type="component" value="Unassembled WGS sequence"/>
</dbReference>
<dbReference type="AlphaFoldDB" id="A0A1M5UP89"/>
<feature type="transmembrane region" description="Helical" evidence="1">
    <location>
        <begin position="6"/>
        <end position="23"/>
    </location>
</feature>
<dbReference type="RefSeq" id="WP_083529190.1">
    <property type="nucleotide sequence ID" value="NZ_FQXI01000019.1"/>
</dbReference>
<keyword evidence="3" id="KW-1185">Reference proteome</keyword>
<dbReference type="EMBL" id="FQXI01000019">
    <property type="protein sequence ID" value="SHH64797.1"/>
    <property type="molecule type" value="Genomic_DNA"/>
</dbReference>
<keyword evidence="1" id="KW-0812">Transmembrane</keyword>
<evidence type="ECO:0000313" key="3">
    <source>
        <dbReference type="Proteomes" id="UP000184032"/>
    </source>
</evidence>
<reference evidence="2 3" key="1">
    <citation type="submission" date="2016-11" db="EMBL/GenBank/DDBJ databases">
        <authorList>
            <person name="Jaros S."/>
            <person name="Januszkiewicz K."/>
            <person name="Wedrychowicz H."/>
        </authorList>
    </citation>
    <scope>NUCLEOTIDE SEQUENCE [LARGE SCALE GENOMIC DNA]</scope>
    <source>
        <strain evidence="2 3">DSM 21120</strain>
    </source>
</reference>
<sequence>MNIQTFLLLAVILVAIYFAIKHVRKSKGCDCGTGIDHSNCSGCSGCNHE</sequence>
<organism evidence="2 3">
    <name type="scientific">Anaerosphaera aminiphila DSM 21120</name>
    <dbReference type="NCBI Taxonomy" id="1120995"/>
    <lineage>
        <taxon>Bacteria</taxon>
        <taxon>Bacillati</taxon>
        <taxon>Bacillota</taxon>
        <taxon>Tissierellia</taxon>
        <taxon>Tissierellales</taxon>
        <taxon>Peptoniphilaceae</taxon>
        <taxon>Anaerosphaera</taxon>
    </lineage>
</organism>
<gene>
    <name evidence="2" type="ORF">SAMN02745245_01824</name>
</gene>